<dbReference type="InterPro" id="IPR053177">
    <property type="entry name" value="ADP-glucose_phosphorylase"/>
</dbReference>
<feature type="non-terminal residue" evidence="5">
    <location>
        <position position="168"/>
    </location>
</feature>
<gene>
    <name evidence="5" type="ORF">KI387_003944</name>
</gene>
<dbReference type="PANTHER" id="PTHR42763:SF2">
    <property type="entry name" value="ADP-GLUCOSE PHOSPHORYLASE"/>
    <property type="match status" value="1"/>
</dbReference>
<dbReference type="GO" id="GO:0008108">
    <property type="term" value="F:UDP-glucose:hexose-1-phosphate uridylyltransferase activity"/>
    <property type="evidence" value="ECO:0007669"/>
    <property type="project" value="InterPro"/>
</dbReference>
<dbReference type="Pfam" id="PF01087">
    <property type="entry name" value="GalP_UDP_transf"/>
    <property type="match status" value="1"/>
</dbReference>
<proteinExistence type="predicted"/>
<dbReference type="InterPro" id="IPR036265">
    <property type="entry name" value="HIT-like_sf"/>
</dbReference>
<dbReference type="InterPro" id="IPR005849">
    <property type="entry name" value="GalP_Utransf_N"/>
</dbReference>
<evidence type="ECO:0000313" key="6">
    <source>
        <dbReference type="Proteomes" id="UP000824469"/>
    </source>
</evidence>
<sequence>MEEKEPHMQLSAHTLPGFGSHDVVIETPDHSVTLAEMPESNVLDVLYAYRTRVQQLASNQHIKYIQVFKNQGETAGASLRHSHSQIIALPIVPSNVVTRLNNAKEYFIGKMKCNLCECLSGEIRSRSLLIDESSHFISFVPFAASFPFETWIAPKEHASYYEQIEDEQ</sequence>
<keyword evidence="3" id="KW-0119">Carbohydrate metabolism</keyword>
<protein>
    <recommendedName>
        <fullName evidence="4">Galactose-1-phosphate uridyl transferase N-terminal domain-containing protein</fullName>
    </recommendedName>
</protein>
<comment type="caution">
    <text evidence="5">The sequence shown here is derived from an EMBL/GenBank/DDBJ whole genome shotgun (WGS) entry which is preliminary data.</text>
</comment>
<dbReference type="AlphaFoldDB" id="A0AA38LPP0"/>
<dbReference type="SUPFAM" id="SSF54197">
    <property type="entry name" value="HIT-like"/>
    <property type="match status" value="2"/>
</dbReference>
<accession>A0AA38LPP0</accession>
<dbReference type="GO" id="GO:0006012">
    <property type="term" value="P:galactose metabolic process"/>
    <property type="evidence" value="ECO:0007669"/>
    <property type="project" value="InterPro"/>
</dbReference>
<evidence type="ECO:0000256" key="3">
    <source>
        <dbReference type="ARBA" id="ARBA00023277"/>
    </source>
</evidence>
<evidence type="ECO:0000256" key="2">
    <source>
        <dbReference type="ARBA" id="ARBA00022695"/>
    </source>
</evidence>
<keyword evidence="2" id="KW-0548">Nucleotidyltransferase</keyword>
<organism evidence="5 6">
    <name type="scientific">Taxus chinensis</name>
    <name type="common">Chinese yew</name>
    <name type="synonym">Taxus wallichiana var. chinensis</name>
    <dbReference type="NCBI Taxonomy" id="29808"/>
    <lineage>
        <taxon>Eukaryota</taxon>
        <taxon>Viridiplantae</taxon>
        <taxon>Streptophyta</taxon>
        <taxon>Embryophyta</taxon>
        <taxon>Tracheophyta</taxon>
        <taxon>Spermatophyta</taxon>
        <taxon>Pinopsida</taxon>
        <taxon>Pinidae</taxon>
        <taxon>Conifers II</taxon>
        <taxon>Cupressales</taxon>
        <taxon>Taxaceae</taxon>
        <taxon>Taxus</taxon>
    </lineage>
</organism>
<keyword evidence="6" id="KW-1185">Reference proteome</keyword>
<dbReference type="EMBL" id="JAHRHJ020000001">
    <property type="protein sequence ID" value="KAH9331836.1"/>
    <property type="molecule type" value="Genomic_DNA"/>
</dbReference>
<feature type="domain" description="Galactose-1-phosphate uridyl transferase N-terminal" evidence="4">
    <location>
        <begin position="16"/>
        <end position="93"/>
    </location>
</feature>
<dbReference type="Gene3D" id="3.30.428.10">
    <property type="entry name" value="HIT-like"/>
    <property type="match status" value="2"/>
</dbReference>
<keyword evidence="1" id="KW-0808">Transferase</keyword>
<evidence type="ECO:0000313" key="5">
    <source>
        <dbReference type="EMBL" id="KAH9331836.1"/>
    </source>
</evidence>
<name>A0AA38LPP0_TAXCH</name>
<reference evidence="5 6" key="1">
    <citation type="journal article" date="2021" name="Nat. Plants">
        <title>The Taxus genome provides insights into paclitaxel biosynthesis.</title>
        <authorList>
            <person name="Xiong X."/>
            <person name="Gou J."/>
            <person name="Liao Q."/>
            <person name="Li Y."/>
            <person name="Zhou Q."/>
            <person name="Bi G."/>
            <person name="Li C."/>
            <person name="Du R."/>
            <person name="Wang X."/>
            <person name="Sun T."/>
            <person name="Guo L."/>
            <person name="Liang H."/>
            <person name="Lu P."/>
            <person name="Wu Y."/>
            <person name="Zhang Z."/>
            <person name="Ro D.K."/>
            <person name="Shang Y."/>
            <person name="Huang S."/>
            <person name="Yan J."/>
        </authorList>
    </citation>
    <scope>NUCLEOTIDE SEQUENCE [LARGE SCALE GENOMIC DNA]</scope>
    <source>
        <strain evidence="5">Ta-2019</strain>
    </source>
</reference>
<dbReference type="PANTHER" id="PTHR42763">
    <property type="entry name" value="ADP-GLUCOSE PHOSPHORYLASE"/>
    <property type="match status" value="1"/>
</dbReference>
<dbReference type="Proteomes" id="UP000824469">
    <property type="component" value="Unassembled WGS sequence"/>
</dbReference>
<evidence type="ECO:0000256" key="1">
    <source>
        <dbReference type="ARBA" id="ARBA00022679"/>
    </source>
</evidence>
<evidence type="ECO:0000259" key="4">
    <source>
        <dbReference type="Pfam" id="PF01087"/>
    </source>
</evidence>